<dbReference type="AlphaFoldDB" id="A0AA40GAL0"/>
<evidence type="ECO:0000313" key="2">
    <source>
        <dbReference type="EMBL" id="KAK1134208.1"/>
    </source>
</evidence>
<feature type="compositionally biased region" description="Polar residues" evidence="1">
    <location>
        <begin position="40"/>
        <end position="52"/>
    </location>
</feature>
<evidence type="ECO:0000256" key="1">
    <source>
        <dbReference type="SAM" id="MobiDB-lite"/>
    </source>
</evidence>
<reference evidence="2" key="1">
    <citation type="submission" date="2021-10" db="EMBL/GenBank/DDBJ databases">
        <title>Melipona bicolor Genome sequencing and assembly.</title>
        <authorList>
            <person name="Araujo N.S."/>
            <person name="Arias M.C."/>
        </authorList>
    </citation>
    <scope>NUCLEOTIDE SEQUENCE</scope>
    <source>
        <strain evidence="2">USP_2M_L1-L4_2017</strain>
        <tissue evidence="2">Whole body</tissue>
    </source>
</reference>
<accession>A0AA40GAL0</accession>
<evidence type="ECO:0000313" key="3">
    <source>
        <dbReference type="Proteomes" id="UP001177670"/>
    </source>
</evidence>
<proteinExistence type="predicted"/>
<feature type="region of interest" description="Disordered" evidence="1">
    <location>
        <begin position="1"/>
        <end position="99"/>
    </location>
</feature>
<dbReference type="EMBL" id="JAHYIQ010000003">
    <property type="protein sequence ID" value="KAK1134208.1"/>
    <property type="molecule type" value="Genomic_DNA"/>
</dbReference>
<gene>
    <name evidence="2" type="ORF">K0M31_011990</name>
</gene>
<protein>
    <submittedName>
        <fullName evidence="2">Uncharacterized protein</fullName>
    </submittedName>
</protein>
<comment type="caution">
    <text evidence="2">The sequence shown here is derived from an EMBL/GenBank/DDBJ whole genome shotgun (WGS) entry which is preliminary data.</text>
</comment>
<organism evidence="2 3">
    <name type="scientific">Melipona bicolor</name>
    <dbReference type="NCBI Taxonomy" id="60889"/>
    <lineage>
        <taxon>Eukaryota</taxon>
        <taxon>Metazoa</taxon>
        <taxon>Ecdysozoa</taxon>
        <taxon>Arthropoda</taxon>
        <taxon>Hexapoda</taxon>
        <taxon>Insecta</taxon>
        <taxon>Pterygota</taxon>
        <taxon>Neoptera</taxon>
        <taxon>Endopterygota</taxon>
        <taxon>Hymenoptera</taxon>
        <taxon>Apocrita</taxon>
        <taxon>Aculeata</taxon>
        <taxon>Apoidea</taxon>
        <taxon>Anthophila</taxon>
        <taxon>Apidae</taxon>
        <taxon>Melipona</taxon>
    </lineage>
</organism>
<dbReference type="Proteomes" id="UP001177670">
    <property type="component" value="Unassembled WGS sequence"/>
</dbReference>
<feature type="compositionally biased region" description="Basic and acidic residues" evidence="1">
    <location>
        <begin position="8"/>
        <end position="32"/>
    </location>
</feature>
<sequence length="178" mass="20024">MPVICYGREAESKEKEQGGRNGERGRIYREKGSLWICSQGKETSPTQTATKSQRQPRNNPLLPPLGDDACTQGEREKRKERVCGGGSKMEDVQEGRERPKRVETMEVKTERNQNRESLETVLNHSSLSLSLSLLIKFGFQTTTSFQIATLGITPTTDRLRYTESGCNFELFHLPASVS</sequence>
<name>A0AA40GAL0_9HYME</name>
<keyword evidence="3" id="KW-1185">Reference proteome</keyword>
<feature type="compositionally biased region" description="Basic and acidic residues" evidence="1">
    <location>
        <begin position="73"/>
        <end position="99"/>
    </location>
</feature>